<accession>A0A2K9LPJ5</accession>
<keyword evidence="2" id="KW-1185">Reference proteome</keyword>
<evidence type="ECO:0000313" key="1">
    <source>
        <dbReference type="EMBL" id="AUM14177.1"/>
    </source>
</evidence>
<sequence length="178" mass="20656">MALKSTVYKAELQISDMDRHYYQPHTLTLALHPSETIERMMIRLLAFALHASDNLSFGRGLSTEDDAALWRRDLTDHVELWIDVGLPDEKRIRKASHRADQVIVYSYGERNAPIWWEQNQKKFRCLDNVHVDYVSPRTSAELTQLCARTMQLHCNIMDGEVSLGNDTSSVQIELDRWL</sequence>
<reference evidence="2" key="1">
    <citation type="submission" date="2017-08" db="EMBL/GenBank/DDBJ databases">
        <title>Direct submision.</title>
        <authorList>
            <person name="Kim S.-J."/>
            <person name="Rhee S.-K."/>
        </authorList>
    </citation>
    <scope>NUCLEOTIDE SEQUENCE [LARGE SCALE GENOMIC DNA]</scope>
    <source>
        <strain evidence="2">GI5</strain>
    </source>
</reference>
<dbReference type="InterPro" id="IPR011335">
    <property type="entry name" value="Restrct_endonuc-II-like"/>
</dbReference>
<dbReference type="RefSeq" id="WP_101895551.1">
    <property type="nucleotide sequence ID" value="NZ_CP022684.1"/>
</dbReference>
<dbReference type="CDD" id="cd22368">
    <property type="entry name" value="YaeQ-like"/>
    <property type="match status" value="1"/>
</dbReference>
<dbReference type="PANTHER" id="PTHR38784">
    <property type="entry name" value="SUCROSE PHOSPHORYLASE"/>
    <property type="match status" value="1"/>
</dbReference>
<dbReference type="Gene3D" id="3.10.640.10">
    <property type="entry name" value="Restriction endonuclease-like alpha-beta roll domain"/>
    <property type="match status" value="1"/>
</dbReference>
<dbReference type="EMBL" id="CP022684">
    <property type="protein sequence ID" value="AUM14177.1"/>
    <property type="molecule type" value="Genomic_DNA"/>
</dbReference>
<dbReference type="OrthoDB" id="5293309at2"/>
<gene>
    <name evidence="1" type="ORF">Kalk_17865</name>
</gene>
<dbReference type="KEGG" id="kak:Kalk_17865"/>
<dbReference type="SUPFAM" id="SSF52980">
    <property type="entry name" value="Restriction endonuclease-like"/>
    <property type="match status" value="1"/>
</dbReference>
<dbReference type="AlphaFoldDB" id="A0A2K9LPJ5"/>
<organism evidence="1 2">
    <name type="scientific">Ketobacter alkanivorans</name>
    <dbReference type="NCBI Taxonomy" id="1917421"/>
    <lineage>
        <taxon>Bacteria</taxon>
        <taxon>Pseudomonadati</taxon>
        <taxon>Pseudomonadota</taxon>
        <taxon>Gammaproteobacteria</taxon>
        <taxon>Pseudomonadales</taxon>
        <taxon>Ketobacteraceae</taxon>
        <taxon>Ketobacter</taxon>
    </lineage>
</organism>
<evidence type="ECO:0008006" key="3">
    <source>
        <dbReference type="Google" id="ProtNLM"/>
    </source>
</evidence>
<dbReference type="PANTHER" id="PTHR38784:SF1">
    <property type="entry name" value="SUCROSE PHOSPHORYLASE"/>
    <property type="match status" value="1"/>
</dbReference>
<dbReference type="InterPro" id="IPR038590">
    <property type="entry name" value="YaeQ_sf"/>
</dbReference>
<dbReference type="Pfam" id="PF07152">
    <property type="entry name" value="YaeQ"/>
    <property type="match status" value="1"/>
</dbReference>
<name>A0A2K9LPJ5_9GAMM</name>
<dbReference type="SMART" id="SM01322">
    <property type="entry name" value="YaeQ"/>
    <property type="match status" value="1"/>
</dbReference>
<dbReference type="PIRSF" id="PIRSF011484">
    <property type="entry name" value="YaeQ"/>
    <property type="match status" value="1"/>
</dbReference>
<dbReference type="Proteomes" id="UP000235116">
    <property type="component" value="Chromosome"/>
</dbReference>
<dbReference type="InterPro" id="IPR009822">
    <property type="entry name" value="YaeQ"/>
</dbReference>
<protein>
    <recommendedName>
        <fullName evidence="3">YaeQ family protein</fullName>
    </recommendedName>
</protein>
<evidence type="ECO:0000313" key="2">
    <source>
        <dbReference type="Proteomes" id="UP000235116"/>
    </source>
</evidence>
<proteinExistence type="predicted"/>